<evidence type="ECO:0000313" key="5">
    <source>
        <dbReference type="EMBL" id="CAH0486270.1"/>
    </source>
</evidence>
<sequence>MVKLICAIVGTKESVFSVDIDANQSVGHLKDAIKAKNEDLQGPARNLQLFPAKTVDGKWLAIEHGRCNTAR</sequence>
<dbReference type="GO" id="GO:0005576">
    <property type="term" value="C:extracellular region"/>
    <property type="evidence" value="ECO:0007669"/>
    <property type="project" value="UniProtKB-SubCell"/>
</dbReference>
<name>A0AAV0SQU1_9STRA</name>
<evidence type="ECO:0000313" key="8">
    <source>
        <dbReference type="Proteomes" id="UP001159659"/>
    </source>
</evidence>
<dbReference type="Pfam" id="PF20147">
    <property type="entry name" value="Crinkler"/>
    <property type="match status" value="1"/>
</dbReference>
<dbReference type="InterPro" id="IPR045379">
    <property type="entry name" value="Crinkler_N"/>
</dbReference>
<gene>
    <name evidence="5" type="ORF">PFR001_LOCUS1917</name>
    <name evidence="6" type="ORF">PFR002_LOCUS641</name>
</gene>
<dbReference type="EMBL" id="CAKLBC010000412">
    <property type="protein sequence ID" value="CAH0486270.1"/>
    <property type="molecule type" value="Genomic_DNA"/>
</dbReference>
<dbReference type="Proteomes" id="UP001159659">
    <property type="component" value="Unassembled WGS sequence"/>
</dbReference>
<reference evidence="5 7" key="1">
    <citation type="submission" date="2021-11" db="EMBL/GenBank/DDBJ databases">
        <authorList>
            <person name="Islam A."/>
            <person name="Islam S."/>
            <person name="Flora M.S."/>
            <person name="Rahman M."/>
            <person name="Ziaur R.M."/>
            <person name="Epstein J.H."/>
            <person name="Hassan M."/>
            <person name="Klassen M."/>
            <person name="Woodard K."/>
            <person name="Webb A."/>
            <person name="Webby R.J."/>
            <person name="El Zowalaty M.E."/>
        </authorList>
    </citation>
    <scope>NUCLEOTIDE SEQUENCE [LARGE SCALE GENOMIC DNA]</scope>
    <source>
        <strain evidence="5">Pf1</strain>
    </source>
</reference>
<evidence type="ECO:0000256" key="3">
    <source>
        <dbReference type="ARBA" id="ARBA00022525"/>
    </source>
</evidence>
<protein>
    <recommendedName>
        <fullName evidence="4">Crinkler effector protein N-terminal domain-containing protein</fullName>
    </recommendedName>
</protein>
<dbReference type="GO" id="GO:0043657">
    <property type="term" value="C:host cell"/>
    <property type="evidence" value="ECO:0007669"/>
    <property type="project" value="UniProtKB-SubCell"/>
</dbReference>
<comment type="caution">
    <text evidence="6">The sequence shown here is derived from an EMBL/GenBank/DDBJ whole genome shotgun (WGS) entry which is preliminary data.</text>
</comment>
<dbReference type="AlphaFoldDB" id="A0AAV0SQU1"/>
<evidence type="ECO:0000256" key="1">
    <source>
        <dbReference type="ARBA" id="ARBA00004340"/>
    </source>
</evidence>
<evidence type="ECO:0000313" key="7">
    <source>
        <dbReference type="Proteomes" id="UP001157938"/>
    </source>
</evidence>
<evidence type="ECO:0000313" key="6">
    <source>
        <dbReference type="EMBL" id="CAI5705540.1"/>
    </source>
</evidence>
<organism evidence="6 8">
    <name type="scientific">Peronospora farinosa</name>
    <dbReference type="NCBI Taxonomy" id="134698"/>
    <lineage>
        <taxon>Eukaryota</taxon>
        <taxon>Sar</taxon>
        <taxon>Stramenopiles</taxon>
        <taxon>Oomycota</taxon>
        <taxon>Peronosporomycetes</taxon>
        <taxon>Peronosporales</taxon>
        <taxon>Peronosporaceae</taxon>
        <taxon>Peronospora</taxon>
    </lineage>
</organism>
<evidence type="ECO:0000259" key="4">
    <source>
        <dbReference type="Pfam" id="PF20147"/>
    </source>
</evidence>
<keyword evidence="3" id="KW-0964">Secreted</keyword>
<feature type="domain" description="Crinkler effector protein N-terminal" evidence="4">
    <location>
        <begin position="2"/>
        <end position="61"/>
    </location>
</feature>
<evidence type="ECO:0000256" key="2">
    <source>
        <dbReference type="ARBA" id="ARBA00004613"/>
    </source>
</evidence>
<comment type="subcellular location">
    <subcellularLocation>
        <location evidence="1">Host cell</location>
    </subcellularLocation>
    <subcellularLocation>
        <location evidence="2">Secreted</location>
    </subcellularLocation>
</comment>
<proteinExistence type="predicted"/>
<dbReference type="EMBL" id="CANTFK010000054">
    <property type="protein sequence ID" value="CAI5705540.1"/>
    <property type="molecule type" value="Genomic_DNA"/>
</dbReference>
<accession>A0AAV0SQU1</accession>
<keyword evidence="7" id="KW-1185">Reference proteome</keyword>
<reference evidence="6" key="2">
    <citation type="submission" date="2022-12" db="EMBL/GenBank/DDBJ databases">
        <authorList>
            <person name="Webb A."/>
        </authorList>
    </citation>
    <scope>NUCLEOTIDE SEQUENCE</scope>
    <source>
        <strain evidence="6">Pf2</strain>
    </source>
</reference>
<dbReference type="Proteomes" id="UP001157938">
    <property type="component" value="Unassembled WGS sequence"/>
</dbReference>